<comment type="caution">
    <text evidence="2">The sequence shown here is derived from an EMBL/GenBank/DDBJ whole genome shotgun (WGS) entry which is preliminary data.</text>
</comment>
<evidence type="ECO:0000256" key="1">
    <source>
        <dbReference type="SAM" id="MobiDB-lite"/>
    </source>
</evidence>
<organism evidence="2 3">
    <name type="scientific">Hibiscus sabdariffa</name>
    <name type="common">roselle</name>
    <dbReference type="NCBI Taxonomy" id="183260"/>
    <lineage>
        <taxon>Eukaryota</taxon>
        <taxon>Viridiplantae</taxon>
        <taxon>Streptophyta</taxon>
        <taxon>Embryophyta</taxon>
        <taxon>Tracheophyta</taxon>
        <taxon>Spermatophyta</taxon>
        <taxon>Magnoliopsida</taxon>
        <taxon>eudicotyledons</taxon>
        <taxon>Gunneridae</taxon>
        <taxon>Pentapetalae</taxon>
        <taxon>rosids</taxon>
        <taxon>malvids</taxon>
        <taxon>Malvales</taxon>
        <taxon>Malvaceae</taxon>
        <taxon>Malvoideae</taxon>
        <taxon>Hibiscus</taxon>
    </lineage>
</organism>
<evidence type="ECO:0000313" key="3">
    <source>
        <dbReference type="Proteomes" id="UP001396334"/>
    </source>
</evidence>
<dbReference type="EMBL" id="JBBPBN010000037">
    <property type="protein sequence ID" value="KAK9000513.1"/>
    <property type="molecule type" value="Genomic_DNA"/>
</dbReference>
<dbReference type="Proteomes" id="UP001396334">
    <property type="component" value="Unassembled WGS sequence"/>
</dbReference>
<name>A0ABR2QIJ3_9ROSI</name>
<reference evidence="2 3" key="1">
    <citation type="journal article" date="2024" name="G3 (Bethesda)">
        <title>Genome assembly of Hibiscus sabdariffa L. provides insights into metabolisms of medicinal natural products.</title>
        <authorList>
            <person name="Kim T."/>
        </authorList>
    </citation>
    <scope>NUCLEOTIDE SEQUENCE [LARGE SCALE GENOMIC DNA]</scope>
    <source>
        <strain evidence="2">TK-2024</strain>
        <tissue evidence="2">Old leaves</tissue>
    </source>
</reference>
<sequence length="150" mass="16409">MAVASESFSSLDHSGSVEPALDKVTGLFSIRPKLLPHLSNNNLFALRSQRLNNFRGISKSPILRKGSSCPRKKRAASLSDQAGGSVSCNGATRPQKSKEVHVFSSKQSGEELEEARATLEVCESVGLFFNADKEKIVRKFSELEKLSKEK</sequence>
<feature type="region of interest" description="Disordered" evidence="1">
    <location>
        <begin position="65"/>
        <end position="93"/>
    </location>
</feature>
<protein>
    <submittedName>
        <fullName evidence="2">Uncharacterized protein</fullName>
    </submittedName>
</protein>
<accession>A0ABR2QIJ3</accession>
<gene>
    <name evidence="2" type="ORF">V6N11_081006</name>
</gene>
<feature type="compositionally biased region" description="Polar residues" evidence="1">
    <location>
        <begin position="78"/>
        <end position="93"/>
    </location>
</feature>
<evidence type="ECO:0000313" key="2">
    <source>
        <dbReference type="EMBL" id="KAK9000513.1"/>
    </source>
</evidence>
<proteinExistence type="predicted"/>
<keyword evidence="3" id="KW-1185">Reference proteome</keyword>